<evidence type="ECO:0000259" key="15">
    <source>
        <dbReference type="PROSITE" id="PS50979"/>
    </source>
</evidence>
<dbReference type="InterPro" id="IPR016185">
    <property type="entry name" value="PreATP-grasp_dom_sf"/>
</dbReference>
<dbReference type="GO" id="GO:0046872">
    <property type="term" value="F:metal ion binding"/>
    <property type="evidence" value="ECO:0007669"/>
    <property type="project" value="InterPro"/>
</dbReference>
<evidence type="ECO:0000256" key="3">
    <source>
        <dbReference type="ARBA" id="ARBA00004956"/>
    </source>
</evidence>
<comment type="subunit">
    <text evidence="4">Acetyl-CoA carboxylase is a heterohexamer of biotin carboxyl carrier protein, biotin carboxylase and the two subunits of carboxyl transferase in a 2:2 complex.</text>
</comment>
<accession>A0A1M5VMY5</accession>
<dbReference type="InterPro" id="IPR005482">
    <property type="entry name" value="Biotin_COase_C"/>
</dbReference>
<dbReference type="SUPFAM" id="SSF56059">
    <property type="entry name" value="Glutathione synthetase ATP-binding domain-like"/>
    <property type="match status" value="1"/>
</dbReference>
<keyword evidence="6" id="KW-0436">Ligase</keyword>
<dbReference type="AlphaFoldDB" id="A0A1M5VMY5"/>
<evidence type="ECO:0000256" key="4">
    <source>
        <dbReference type="ARBA" id="ARBA00011750"/>
    </source>
</evidence>
<evidence type="ECO:0000256" key="10">
    <source>
        <dbReference type="ARBA" id="ARBA00033786"/>
    </source>
</evidence>
<dbReference type="FunFam" id="3.30.1490.20:FF:000003">
    <property type="entry name" value="acetyl-CoA carboxylase isoform X1"/>
    <property type="match status" value="1"/>
</dbReference>
<dbReference type="PROSITE" id="PS50975">
    <property type="entry name" value="ATP_GRASP"/>
    <property type="match status" value="1"/>
</dbReference>
<dbReference type="EMBL" id="FQXG01000004">
    <property type="protein sequence ID" value="SHH76587.1"/>
    <property type="molecule type" value="Genomic_DNA"/>
</dbReference>
<name>A0A1M5VMY5_9GAMM</name>
<dbReference type="Pfam" id="PF02785">
    <property type="entry name" value="Biotin_carb_C"/>
    <property type="match status" value="1"/>
</dbReference>
<dbReference type="InterPro" id="IPR001882">
    <property type="entry name" value="Biotin_BS"/>
</dbReference>
<dbReference type="InterPro" id="IPR011054">
    <property type="entry name" value="Rudment_hybrid_motif"/>
</dbReference>
<keyword evidence="8 12" id="KW-0067">ATP-binding</keyword>
<evidence type="ECO:0000256" key="5">
    <source>
        <dbReference type="ARBA" id="ARBA00017242"/>
    </source>
</evidence>
<dbReference type="GO" id="GO:0005524">
    <property type="term" value="F:ATP binding"/>
    <property type="evidence" value="ECO:0007669"/>
    <property type="project" value="UniProtKB-UniRule"/>
</dbReference>
<dbReference type="Proteomes" id="UP000184268">
    <property type="component" value="Unassembled WGS sequence"/>
</dbReference>
<dbReference type="InterPro" id="IPR005479">
    <property type="entry name" value="CPAse_ATP-bd"/>
</dbReference>
<feature type="domain" description="Lipoyl-binding" evidence="13">
    <location>
        <begin position="569"/>
        <end position="644"/>
    </location>
</feature>
<gene>
    <name evidence="16" type="ORF">SAMN02745129_2867</name>
</gene>
<dbReference type="PROSITE" id="PS50979">
    <property type="entry name" value="BC"/>
    <property type="match status" value="1"/>
</dbReference>
<evidence type="ECO:0000256" key="8">
    <source>
        <dbReference type="ARBA" id="ARBA00022840"/>
    </source>
</evidence>
<evidence type="ECO:0000259" key="13">
    <source>
        <dbReference type="PROSITE" id="PS50968"/>
    </source>
</evidence>
<comment type="catalytic activity">
    <reaction evidence="11">
        <text>N(6)-biotinyl-L-lysyl-[protein] + hydrogencarbonate + ATP = N(6)-carboxybiotinyl-L-lysyl-[protein] + ADP + phosphate + H(+)</text>
        <dbReference type="Rhea" id="RHEA:13501"/>
        <dbReference type="Rhea" id="RHEA-COMP:10505"/>
        <dbReference type="Rhea" id="RHEA-COMP:10506"/>
        <dbReference type="ChEBI" id="CHEBI:15378"/>
        <dbReference type="ChEBI" id="CHEBI:17544"/>
        <dbReference type="ChEBI" id="CHEBI:30616"/>
        <dbReference type="ChEBI" id="CHEBI:43474"/>
        <dbReference type="ChEBI" id="CHEBI:83144"/>
        <dbReference type="ChEBI" id="CHEBI:83145"/>
        <dbReference type="ChEBI" id="CHEBI:456216"/>
        <dbReference type="EC" id="6.3.4.14"/>
    </reaction>
</comment>
<keyword evidence="7 12" id="KW-0547">Nucleotide-binding</keyword>
<dbReference type="PROSITE" id="PS00866">
    <property type="entry name" value="CPSASE_1"/>
    <property type="match status" value="1"/>
</dbReference>
<dbReference type="FunFam" id="3.40.50.20:FF:000010">
    <property type="entry name" value="Propionyl-CoA carboxylase subunit alpha"/>
    <property type="match status" value="1"/>
</dbReference>
<dbReference type="SMART" id="SM00878">
    <property type="entry name" value="Biotin_carb_C"/>
    <property type="match status" value="1"/>
</dbReference>
<protein>
    <recommendedName>
        <fullName evidence="5">Biotin carboxylase</fullName>
    </recommendedName>
    <alternativeName>
        <fullName evidence="10">Acetyl-coenzyme A carboxylase biotin carboxylase subunit A</fullName>
    </alternativeName>
</protein>
<dbReference type="InterPro" id="IPR011764">
    <property type="entry name" value="Biotin_carboxylation_dom"/>
</dbReference>
<reference evidence="16 17" key="1">
    <citation type="submission" date="2016-11" db="EMBL/GenBank/DDBJ databases">
        <authorList>
            <person name="Jaros S."/>
            <person name="Januszkiewicz K."/>
            <person name="Wedrychowicz H."/>
        </authorList>
    </citation>
    <scope>NUCLEOTIDE SEQUENCE [LARGE SCALE GENOMIC DNA]</scope>
    <source>
        <strain evidence="16 17">DSM 16917</strain>
    </source>
</reference>
<evidence type="ECO:0000256" key="7">
    <source>
        <dbReference type="ARBA" id="ARBA00022741"/>
    </source>
</evidence>
<evidence type="ECO:0000256" key="9">
    <source>
        <dbReference type="ARBA" id="ARBA00023267"/>
    </source>
</evidence>
<keyword evidence="9" id="KW-0092">Biotin</keyword>
<dbReference type="PROSITE" id="PS50968">
    <property type="entry name" value="BIOTINYL_LIPOYL"/>
    <property type="match status" value="1"/>
</dbReference>
<comment type="pathway">
    <text evidence="3">Lipid metabolism; malonyl-CoA biosynthesis; malonyl-CoA from acetyl-CoA: step 1/1.</text>
</comment>
<feature type="domain" description="Biotin carboxylation" evidence="15">
    <location>
        <begin position="5"/>
        <end position="448"/>
    </location>
</feature>
<dbReference type="Pfam" id="PF02786">
    <property type="entry name" value="CPSase_L_D2"/>
    <property type="match status" value="1"/>
</dbReference>
<dbReference type="InterPro" id="IPR050856">
    <property type="entry name" value="Biotin_carboxylase_complex"/>
</dbReference>
<feature type="domain" description="ATP-grasp" evidence="14">
    <location>
        <begin position="124"/>
        <end position="321"/>
    </location>
</feature>
<dbReference type="PROSITE" id="PS00867">
    <property type="entry name" value="CPSASE_2"/>
    <property type="match status" value="1"/>
</dbReference>
<dbReference type="InterPro" id="IPR011053">
    <property type="entry name" value="Single_hybrid_motif"/>
</dbReference>
<dbReference type="PANTHER" id="PTHR18866">
    <property type="entry name" value="CARBOXYLASE:PYRUVATE/ACETYL-COA/PROPIONYL-COA CARBOXYLASE"/>
    <property type="match status" value="1"/>
</dbReference>
<dbReference type="Pfam" id="PF00364">
    <property type="entry name" value="Biotin_lipoyl"/>
    <property type="match status" value="1"/>
</dbReference>
<dbReference type="PROSITE" id="PS00188">
    <property type="entry name" value="BIOTIN"/>
    <property type="match status" value="1"/>
</dbReference>
<dbReference type="CDD" id="cd06850">
    <property type="entry name" value="biotinyl_domain"/>
    <property type="match status" value="1"/>
</dbReference>
<evidence type="ECO:0000313" key="17">
    <source>
        <dbReference type="Proteomes" id="UP000184268"/>
    </source>
</evidence>
<dbReference type="InterPro" id="IPR005481">
    <property type="entry name" value="BC-like_N"/>
</dbReference>
<dbReference type="SUPFAM" id="SSF51246">
    <property type="entry name" value="Rudiment single hybrid motif"/>
    <property type="match status" value="1"/>
</dbReference>
<keyword evidence="17" id="KW-1185">Reference proteome</keyword>
<evidence type="ECO:0000259" key="14">
    <source>
        <dbReference type="PROSITE" id="PS50975"/>
    </source>
</evidence>
<dbReference type="InterPro" id="IPR011761">
    <property type="entry name" value="ATP-grasp"/>
</dbReference>
<comment type="cofactor">
    <cofactor evidence="1">
        <name>biotin</name>
        <dbReference type="ChEBI" id="CHEBI:57586"/>
    </cofactor>
</comment>
<sequence>MTPNNINKLLIANRGEIACRIIDTCRSLGIRTLAVYSDADRQARHVALADEAFRIGPAPAVESYLKGDLLLQIAKAQGCDAIHPGYGFLSENPEFARACEKQGVIFVGPSAEAIDKMGSKSAAKAIMEEAGVPMLPGYHGDEQDDEHLMQQAQRIGFPLLIKATYGGGGKGMRVVESLEAMPESLASARREARAAFGNDQLLLERYLRNPRHVEVQVFADHHGHCLYLSDRDCSIQRRHQKVVEEAPAPGLSDELRRAMGEASVKAAQAIDYRGAGTVEYLLDANGEFFFMEMNTRLQVEHPVTELVTDVDLVAWQLAAAEGQPLPITQSQIPSLGHAIEVRLYAEDPQRDFLPATGTLEQLRWPDGVRIDTGVRLGDTITAYYDPMVAKIISFGADRTAACAQMSQALGQTRLSGPVTNLAFLRHIIDHPAFRQAKLDTGFIEQHQAQLLTASADRHWAAHAAALALLPDPAPMPQGWRLNAPARSRSLLEDEHGEHYDIALVGTCPGQWRTEQGQRLLLTHSQDQLQLQVDDRLMRWPCFAHEDGSITVQLSDGPGHFRPHRYQADQDQADAAKALQAPMNGTHIANLIKIGDIVASGQALVVMEAMKMEYTITAPHDGVVKGLPFQPGDAVADGQPLVQLEVSA</sequence>
<dbReference type="InterPro" id="IPR000089">
    <property type="entry name" value="Biotin_lipoyl"/>
</dbReference>
<comment type="function">
    <text evidence="2">This protein is a component of the acetyl coenzyme A carboxylase complex; first, biotin carboxylase catalyzes the carboxylation of the carrier protein and then the transcarboxylase transfers the carboxyl group to form malonyl-CoA.</text>
</comment>
<dbReference type="SUPFAM" id="SSF52440">
    <property type="entry name" value="PreATP-grasp domain"/>
    <property type="match status" value="1"/>
</dbReference>
<organism evidence="16 17">
    <name type="scientific">Ferrimonas marina</name>
    <dbReference type="NCBI Taxonomy" id="299255"/>
    <lineage>
        <taxon>Bacteria</taxon>
        <taxon>Pseudomonadati</taxon>
        <taxon>Pseudomonadota</taxon>
        <taxon>Gammaproteobacteria</taxon>
        <taxon>Alteromonadales</taxon>
        <taxon>Ferrimonadaceae</taxon>
        <taxon>Ferrimonas</taxon>
    </lineage>
</organism>
<dbReference type="RefSeq" id="WP_067656860.1">
    <property type="nucleotide sequence ID" value="NZ_FQXG01000004.1"/>
</dbReference>
<dbReference type="STRING" id="299255.SAMN02745129_2867"/>
<evidence type="ECO:0000256" key="2">
    <source>
        <dbReference type="ARBA" id="ARBA00003761"/>
    </source>
</evidence>
<dbReference type="PANTHER" id="PTHR18866:SF33">
    <property type="entry name" value="METHYLCROTONOYL-COA CARBOXYLASE SUBUNIT ALPHA, MITOCHONDRIAL-RELATED"/>
    <property type="match status" value="1"/>
</dbReference>
<evidence type="ECO:0000256" key="12">
    <source>
        <dbReference type="PROSITE-ProRule" id="PRU00409"/>
    </source>
</evidence>
<dbReference type="OrthoDB" id="9763189at2"/>
<evidence type="ECO:0000256" key="6">
    <source>
        <dbReference type="ARBA" id="ARBA00022598"/>
    </source>
</evidence>
<evidence type="ECO:0000256" key="1">
    <source>
        <dbReference type="ARBA" id="ARBA00001953"/>
    </source>
</evidence>
<evidence type="ECO:0000256" key="11">
    <source>
        <dbReference type="ARBA" id="ARBA00048600"/>
    </source>
</evidence>
<dbReference type="SUPFAM" id="SSF51230">
    <property type="entry name" value="Single hybrid motif"/>
    <property type="match status" value="1"/>
</dbReference>
<dbReference type="Pfam" id="PF00289">
    <property type="entry name" value="Biotin_carb_N"/>
    <property type="match status" value="1"/>
</dbReference>
<dbReference type="Gene3D" id="3.30.470.20">
    <property type="entry name" value="ATP-grasp fold, B domain"/>
    <property type="match status" value="1"/>
</dbReference>
<dbReference type="Gene3D" id="2.40.50.100">
    <property type="match status" value="1"/>
</dbReference>
<dbReference type="FunFam" id="3.30.470.20:FF:000028">
    <property type="entry name" value="Methylcrotonoyl-CoA carboxylase subunit alpha, mitochondrial"/>
    <property type="match status" value="1"/>
</dbReference>
<proteinExistence type="predicted"/>
<dbReference type="GO" id="GO:0004075">
    <property type="term" value="F:biotin carboxylase activity"/>
    <property type="evidence" value="ECO:0007669"/>
    <property type="project" value="UniProtKB-EC"/>
</dbReference>
<evidence type="ECO:0000313" key="16">
    <source>
        <dbReference type="EMBL" id="SHH76587.1"/>
    </source>
</evidence>